<organism evidence="7 8">
    <name type="scientific">Asbolus verrucosus</name>
    <name type="common">Desert ironclad beetle</name>
    <dbReference type="NCBI Taxonomy" id="1661398"/>
    <lineage>
        <taxon>Eukaryota</taxon>
        <taxon>Metazoa</taxon>
        <taxon>Ecdysozoa</taxon>
        <taxon>Arthropoda</taxon>
        <taxon>Hexapoda</taxon>
        <taxon>Insecta</taxon>
        <taxon>Pterygota</taxon>
        <taxon>Neoptera</taxon>
        <taxon>Endopterygota</taxon>
        <taxon>Coleoptera</taxon>
        <taxon>Polyphaga</taxon>
        <taxon>Cucujiformia</taxon>
        <taxon>Tenebrionidae</taxon>
        <taxon>Pimeliinae</taxon>
        <taxon>Asbolus</taxon>
    </lineage>
</organism>
<evidence type="ECO:0000313" key="7">
    <source>
        <dbReference type="EMBL" id="RZC39830.1"/>
    </source>
</evidence>
<evidence type="ECO:0000256" key="3">
    <source>
        <dbReference type="ARBA" id="ARBA00022989"/>
    </source>
</evidence>
<feature type="transmembrane region" description="Helical" evidence="5">
    <location>
        <begin position="210"/>
        <end position="232"/>
    </location>
</feature>
<proteinExistence type="predicted"/>
<gene>
    <name evidence="7" type="ORF">BDFB_005243</name>
</gene>
<evidence type="ECO:0000256" key="1">
    <source>
        <dbReference type="ARBA" id="ARBA00004141"/>
    </source>
</evidence>
<dbReference type="OrthoDB" id="288203at2759"/>
<keyword evidence="4 5" id="KW-0472">Membrane</keyword>
<dbReference type="Pfam" id="PF00916">
    <property type="entry name" value="Sulfate_transp"/>
    <property type="match status" value="1"/>
</dbReference>
<name>A0A482W3X5_ASBVE</name>
<feature type="transmembrane region" description="Helical" evidence="5">
    <location>
        <begin position="180"/>
        <end position="198"/>
    </location>
</feature>
<comment type="subcellular location">
    <subcellularLocation>
        <location evidence="1">Membrane</location>
        <topology evidence="1">Multi-pass membrane protein</topology>
    </subcellularLocation>
</comment>
<evidence type="ECO:0000313" key="8">
    <source>
        <dbReference type="Proteomes" id="UP000292052"/>
    </source>
</evidence>
<dbReference type="PANTHER" id="PTHR11814">
    <property type="entry name" value="SULFATE TRANSPORTER"/>
    <property type="match status" value="1"/>
</dbReference>
<evidence type="ECO:0000256" key="5">
    <source>
        <dbReference type="SAM" id="Phobius"/>
    </source>
</evidence>
<evidence type="ECO:0000259" key="6">
    <source>
        <dbReference type="Pfam" id="PF00916"/>
    </source>
</evidence>
<keyword evidence="8" id="KW-1185">Reference proteome</keyword>
<dbReference type="GO" id="GO:0055085">
    <property type="term" value="P:transmembrane transport"/>
    <property type="evidence" value="ECO:0007669"/>
    <property type="project" value="InterPro"/>
</dbReference>
<dbReference type="Proteomes" id="UP000292052">
    <property type="component" value="Unassembled WGS sequence"/>
</dbReference>
<dbReference type="InterPro" id="IPR011547">
    <property type="entry name" value="SLC26A/SulP_dom"/>
</dbReference>
<evidence type="ECO:0000256" key="4">
    <source>
        <dbReference type="ARBA" id="ARBA00023136"/>
    </source>
</evidence>
<protein>
    <submittedName>
        <fullName evidence="7">Sulfate tra GLY domain containing protein</fullName>
    </submittedName>
</protein>
<dbReference type="STRING" id="1661398.A0A482W3X5"/>
<feature type="non-terminal residue" evidence="7">
    <location>
        <position position="282"/>
    </location>
</feature>
<sequence>MTKYKLNNDNTSTTGSQITLTSYMVGESIETDEENTPKYATEQKKGISTILDLPQEKYTRQKINASSFNVKPTLKEWLKDRARRGCTRKLIYKRVPILTWLPKYNVSSAISDFVAGLTVGLTVIPQGIAYSNVAGLPPQIGLYSSFMACFVYTIFGSCKEAPIGPTAIAGLLTRENNHGFGVNGAVLLCFLSGCVEFLMGLLQLDLLTGFLIDFISGPVSIGFTSAAAIIIATTQVKDVLGLNYPGGKFLQVWEQIFEHITETRLWDSILGLSCMAVLIILR</sequence>
<feature type="domain" description="SLC26A/SulP transporter" evidence="6">
    <location>
        <begin position="111"/>
        <end position="281"/>
    </location>
</feature>
<reference evidence="7 8" key="1">
    <citation type="submission" date="2017-03" db="EMBL/GenBank/DDBJ databases">
        <title>Genome of the blue death feigning beetle - Asbolus verrucosus.</title>
        <authorList>
            <person name="Rider S.D."/>
        </authorList>
    </citation>
    <scope>NUCLEOTIDE SEQUENCE [LARGE SCALE GENOMIC DNA]</scope>
    <source>
        <strain evidence="7">Butters</strain>
        <tissue evidence="7">Head and leg muscle</tissue>
    </source>
</reference>
<dbReference type="AlphaFoldDB" id="A0A482W3X5"/>
<keyword evidence="2 5" id="KW-0812">Transmembrane</keyword>
<dbReference type="GO" id="GO:0016020">
    <property type="term" value="C:membrane"/>
    <property type="evidence" value="ECO:0007669"/>
    <property type="project" value="UniProtKB-SubCell"/>
</dbReference>
<dbReference type="InterPro" id="IPR001902">
    <property type="entry name" value="SLC26A/SulP_fam"/>
</dbReference>
<dbReference type="EMBL" id="QDEB01031061">
    <property type="protein sequence ID" value="RZC39830.1"/>
    <property type="molecule type" value="Genomic_DNA"/>
</dbReference>
<evidence type="ECO:0000256" key="2">
    <source>
        <dbReference type="ARBA" id="ARBA00022692"/>
    </source>
</evidence>
<comment type="caution">
    <text evidence="7">The sequence shown here is derived from an EMBL/GenBank/DDBJ whole genome shotgun (WGS) entry which is preliminary data.</text>
</comment>
<accession>A0A482W3X5</accession>
<keyword evidence="3 5" id="KW-1133">Transmembrane helix</keyword>